<protein>
    <submittedName>
        <fullName evidence="1">Uncharacterized protein</fullName>
    </submittedName>
</protein>
<comment type="caution">
    <text evidence="1">The sequence shown here is derived from an EMBL/GenBank/DDBJ whole genome shotgun (WGS) entry which is preliminary data.</text>
</comment>
<dbReference type="AlphaFoldDB" id="A0A1F4RNA7"/>
<accession>A0A1F4RNA7</accession>
<organism evidence="1 2">
    <name type="scientific">candidate division WOR-1 bacterium RIFCSPLOWO2_12_FULL_45_9</name>
    <dbReference type="NCBI Taxonomy" id="1802568"/>
    <lineage>
        <taxon>Bacteria</taxon>
        <taxon>Bacillati</taxon>
        <taxon>Saganbacteria</taxon>
    </lineage>
</organism>
<name>A0A1F4RNA7_UNCSA</name>
<reference evidence="1 2" key="1">
    <citation type="journal article" date="2016" name="Nat. Commun.">
        <title>Thousands of microbial genomes shed light on interconnected biogeochemical processes in an aquifer system.</title>
        <authorList>
            <person name="Anantharaman K."/>
            <person name="Brown C.T."/>
            <person name="Hug L.A."/>
            <person name="Sharon I."/>
            <person name="Castelle C.J."/>
            <person name="Probst A.J."/>
            <person name="Thomas B.C."/>
            <person name="Singh A."/>
            <person name="Wilkins M.J."/>
            <person name="Karaoz U."/>
            <person name="Brodie E.L."/>
            <person name="Williams K.H."/>
            <person name="Hubbard S.S."/>
            <person name="Banfield J.F."/>
        </authorList>
    </citation>
    <scope>NUCLEOTIDE SEQUENCE [LARGE SCALE GENOMIC DNA]</scope>
</reference>
<dbReference type="Proteomes" id="UP000179095">
    <property type="component" value="Unassembled WGS sequence"/>
</dbReference>
<gene>
    <name evidence="1" type="ORF">A3F86_01860</name>
</gene>
<proteinExistence type="predicted"/>
<sequence>MFQTKKDQRTGNNNQNQGSNEKVCICFHDLFPPSRDIENENCEDTTYNCGKEISVNNVPFDHFLSPYSVRLREIPKNIANISKDTPEVATKASRLSGRTKTGEIAPAENQATATFPEISDNFDCCAIESFIINVDDNKAHMFCQCNMEAKFGSTSVSARDKAVLK</sequence>
<evidence type="ECO:0000313" key="2">
    <source>
        <dbReference type="Proteomes" id="UP000179095"/>
    </source>
</evidence>
<evidence type="ECO:0000313" key="1">
    <source>
        <dbReference type="EMBL" id="OGC09650.1"/>
    </source>
</evidence>
<dbReference type="EMBL" id="METQ01000020">
    <property type="protein sequence ID" value="OGC09650.1"/>
    <property type="molecule type" value="Genomic_DNA"/>
</dbReference>